<evidence type="ECO:0008006" key="3">
    <source>
        <dbReference type="Google" id="ProtNLM"/>
    </source>
</evidence>
<name>A0ABQ2D2W7_9DEIO</name>
<dbReference type="Gene3D" id="3.90.1720.10">
    <property type="entry name" value="endopeptidase domain like (from Nostoc punctiforme)"/>
    <property type="match status" value="1"/>
</dbReference>
<dbReference type="EMBL" id="BMOD01000009">
    <property type="protein sequence ID" value="GGJ39535.1"/>
    <property type="molecule type" value="Genomic_DNA"/>
</dbReference>
<organism evidence="1 2">
    <name type="scientific">Deinococcus roseus</name>
    <dbReference type="NCBI Taxonomy" id="392414"/>
    <lineage>
        <taxon>Bacteria</taxon>
        <taxon>Thermotogati</taxon>
        <taxon>Deinococcota</taxon>
        <taxon>Deinococci</taxon>
        <taxon>Deinococcales</taxon>
        <taxon>Deinococcaceae</taxon>
        <taxon>Deinococcus</taxon>
    </lineage>
</organism>
<evidence type="ECO:0000313" key="1">
    <source>
        <dbReference type="EMBL" id="GGJ39535.1"/>
    </source>
</evidence>
<dbReference type="PROSITE" id="PS51257">
    <property type="entry name" value="PROKAR_LIPOPROTEIN"/>
    <property type="match status" value="1"/>
</dbReference>
<evidence type="ECO:0000313" key="2">
    <source>
        <dbReference type="Proteomes" id="UP000632222"/>
    </source>
</evidence>
<keyword evidence="2" id="KW-1185">Reference proteome</keyword>
<reference evidence="2" key="1">
    <citation type="journal article" date="2019" name="Int. J. Syst. Evol. Microbiol.">
        <title>The Global Catalogue of Microorganisms (GCM) 10K type strain sequencing project: providing services to taxonomists for standard genome sequencing and annotation.</title>
        <authorList>
            <consortium name="The Broad Institute Genomics Platform"/>
            <consortium name="The Broad Institute Genome Sequencing Center for Infectious Disease"/>
            <person name="Wu L."/>
            <person name="Ma J."/>
        </authorList>
    </citation>
    <scope>NUCLEOTIDE SEQUENCE [LARGE SCALE GENOMIC DNA]</scope>
    <source>
        <strain evidence="2">JCM 14370</strain>
    </source>
</reference>
<comment type="caution">
    <text evidence="1">The sequence shown here is derived from an EMBL/GenBank/DDBJ whole genome shotgun (WGS) entry which is preliminary data.</text>
</comment>
<accession>A0ABQ2D2W7</accession>
<sequence>MHAKMFTLTVLSIFALSACSVQVPEELKIRPQVAVVKTDHLTWASDLLTRITSANTDYVHGTPNVTWYDANVAGSVTQSYTDCSGLFGELLKKAYNADLKTWFGKSRPTAADVFNTIDAQTHFLKVGKATDLQAGDVIAMKYLDPDATATGHVMVVAAAPTLFQNADQTNPLPNPSELSNYEEYLVKVIDSSSAYHGTQDTRYNSTSKTAYPGAGSGYFRLYASKTDKSILGYTWSNSKNSDFYGPSVRPLLVGRVML</sequence>
<gene>
    <name evidence="1" type="ORF">GCM10008938_27010</name>
</gene>
<protein>
    <recommendedName>
        <fullName evidence="3">Amidase domain-containing protein</fullName>
    </recommendedName>
</protein>
<proteinExistence type="predicted"/>
<dbReference type="Proteomes" id="UP000632222">
    <property type="component" value="Unassembled WGS sequence"/>
</dbReference>
<dbReference type="RefSeq" id="WP_189003220.1">
    <property type="nucleotide sequence ID" value="NZ_BMOD01000009.1"/>
</dbReference>